<dbReference type="EMBL" id="JASBWU010000011">
    <property type="protein sequence ID" value="KAJ9118221.1"/>
    <property type="molecule type" value="Genomic_DNA"/>
</dbReference>
<keyword evidence="2" id="KW-1185">Reference proteome</keyword>
<dbReference type="Proteomes" id="UP001243375">
    <property type="component" value="Unassembled WGS sequence"/>
</dbReference>
<organism evidence="1 2">
    <name type="scientific">Naganishia vaughanmartiniae</name>
    <dbReference type="NCBI Taxonomy" id="1424756"/>
    <lineage>
        <taxon>Eukaryota</taxon>
        <taxon>Fungi</taxon>
        <taxon>Dikarya</taxon>
        <taxon>Basidiomycota</taxon>
        <taxon>Agaricomycotina</taxon>
        <taxon>Tremellomycetes</taxon>
        <taxon>Filobasidiales</taxon>
        <taxon>Filobasidiaceae</taxon>
        <taxon>Naganishia</taxon>
    </lineage>
</organism>
<evidence type="ECO:0000313" key="2">
    <source>
        <dbReference type="Proteomes" id="UP001243375"/>
    </source>
</evidence>
<sequence length="589" mass="65680">MTQKQTPCASRKSPQSPVFSDCPVSPTLIMAVPTPNTLPYAIVSHERIHSAHPYSALPATSPSVVVENRYEASTYDKTAQPAAENFWASGKEHDHKRNDRDIGHLLQKRQSFEGADNCQNVEMADTCGRHQHGTSCCLRHSETCLFSSPGFFRPLPSPDRFTAPVEMQQGTPPSMFASLPLFNDLYRPNSTHPSSRPLPQLRTPSYGIQTSHVRDLPRYTPLGTRDAIGNEDTTFRMKIKNLPPIQTVLDGIAKPAHQTDVSDSKDDYWNDQPCFKYLSYPSTPSSLDAAIYKTPPTDSLAPYLTSRKNDFYGGATLQVPRRDGRTKAYVQAVQIDSPPQHANGTPVDTAQKQWTVQDHARLTARVWNKRNTPSSFTSSDIERASSVESQFDQENQYEPESETTIFLGDFCATSPRSSSLISTDARLSYSTTSADLSVYTQAEHHGSSIMLSSPESTVRHSTSGEAMQEPFPGSRRVHMRPPSAAPMSSGDSNSSGSDYEVSVMRKKPGRRPNTAEAKTRAKPPSMKIRKQENAKNKKAPEVARNKKHSRRSGQRKTSLSTSKERSFKCDYCPMAFHRRHDMKVSKSYW</sequence>
<comment type="caution">
    <text evidence="1">The sequence shown here is derived from an EMBL/GenBank/DDBJ whole genome shotgun (WGS) entry which is preliminary data.</text>
</comment>
<protein>
    <submittedName>
        <fullName evidence="1">Uncharacterized protein</fullName>
    </submittedName>
</protein>
<name>A0ACC2X3I6_9TREE</name>
<proteinExistence type="predicted"/>
<reference evidence="1" key="1">
    <citation type="submission" date="2023-04" db="EMBL/GenBank/DDBJ databases">
        <title>Draft Genome sequencing of Naganishia species isolated from polar environments using Oxford Nanopore Technology.</title>
        <authorList>
            <person name="Leo P."/>
            <person name="Venkateswaran K."/>
        </authorList>
    </citation>
    <scope>NUCLEOTIDE SEQUENCE</scope>
    <source>
        <strain evidence="1">MNA-CCFEE 5425</strain>
    </source>
</reference>
<gene>
    <name evidence="1" type="ORF">QFC22_004128</name>
</gene>
<accession>A0ACC2X3I6</accession>
<evidence type="ECO:0000313" key="1">
    <source>
        <dbReference type="EMBL" id="KAJ9118221.1"/>
    </source>
</evidence>